<protein>
    <recommendedName>
        <fullName evidence="8">L-2-hydroxyglutarate dehydrogenase, mitochondrial</fullName>
        <ecNumber evidence="7">1.1.99.2</ecNumber>
    </recommendedName>
</protein>
<dbReference type="PANTHER" id="PTHR43104:SF4">
    <property type="entry name" value="L-2-HYDROXYGLUTARATE DEHYDROGENASE, MITOCHONDRIAL"/>
    <property type="match status" value="1"/>
</dbReference>
<feature type="compositionally biased region" description="Low complexity" evidence="9">
    <location>
        <begin position="179"/>
        <end position="188"/>
    </location>
</feature>
<evidence type="ECO:0000256" key="1">
    <source>
        <dbReference type="ARBA" id="ARBA00001974"/>
    </source>
</evidence>
<evidence type="ECO:0000259" key="10">
    <source>
        <dbReference type="Pfam" id="PF01266"/>
    </source>
</evidence>
<comment type="cofactor">
    <cofactor evidence="1">
        <name>FAD</name>
        <dbReference type="ChEBI" id="CHEBI:57692"/>
    </cofactor>
</comment>
<dbReference type="Proteomes" id="UP001320245">
    <property type="component" value="Unassembled WGS sequence"/>
</dbReference>
<organism evidence="11 12">
    <name type="scientific">Cytospora paraplurivora</name>
    <dbReference type="NCBI Taxonomy" id="2898453"/>
    <lineage>
        <taxon>Eukaryota</taxon>
        <taxon>Fungi</taxon>
        <taxon>Dikarya</taxon>
        <taxon>Ascomycota</taxon>
        <taxon>Pezizomycotina</taxon>
        <taxon>Sordariomycetes</taxon>
        <taxon>Sordariomycetidae</taxon>
        <taxon>Diaporthales</taxon>
        <taxon>Cytosporaceae</taxon>
        <taxon>Cytospora</taxon>
    </lineage>
</organism>
<dbReference type="Gene3D" id="3.30.9.10">
    <property type="entry name" value="D-Amino Acid Oxidase, subunit A, domain 2"/>
    <property type="match status" value="1"/>
</dbReference>
<dbReference type="SUPFAM" id="SSF51905">
    <property type="entry name" value="FAD/NAD(P)-binding domain"/>
    <property type="match status" value="1"/>
</dbReference>
<evidence type="ECO:0000256" key="5">
    <source>
        <dbReference type="ARBA" id="ARBA00036066"/>
    </source>
</evidence>
<keyword evidence="4" id="KW-0560">Oxidoreductase</keyword>
<evidence type="ECO:0000256" key="7">
    <source>
        <dbReference type="ARBA" id="ARBA00038878"/>
    </source>
</evidence>
<evidence type="ECO:0000256" key="4">
    <source>
        <dbReference type="ARBA" id="ARBA00023002"/>
    </source>
</evidence>
<dbReference type="PANTHER" id="PTHR43104">
    <property type="entry name" value="L-2-HYDROXYGLUTARATE DEHYDROGENASE, MITOCHONDRIAL"/>
    <property type="match status" value="1"/>
</dbReference>
<dbReference type="InterPro" id="IPR006076">
    <property type="entry name" value="FAD-dep_OxRdtase"/>
</dbReference>
<comment type="caution">
    <text evidence="11">The sequence shown here is derived from an EMBL/GenBank/DDBJ whole genome shotgun (WGS) entry which is preliminary data.</text>
</comment>
<accession>A0AAN9YFV7</accession>
<keyword evidence="3" id="KW-0274">FAD</keyword>
<keyword evidence="12" id="KW-1185">Reference proteome</keyword>
<sequence>MKALVIGGGVVGLAISRALAQRTPSVLLLERHLHPGTETSSRNSEVIHAGIYYGPDTLKTSLCIRGRELMYDYCERWDVPHRNTGKFIVAQNGAQREALEGVYRHCAGPLGGRVPVRWVGAEELRAREPDVRAEAGCLESPTTGIVDSHSLMVALLGHLEDAGGTFSPGSNVTAITPLGGSSASSSSPSSPPGSGGWEVTARDSRTGEESVITAETIINAAGLGACAVNNMIVPREQHRKMYYAKGNYFSYASSSLRVKTLIYPAPEPGHGGLGTHLTLDMGGRIKFGPDVEWVDSADDLAVNGSRQAQAVEEIRRYLPGIDVTALSPDYAGIRPKLANGQAVMDGKGFNDFIIRKEDGYEGWVNLLGIESPGLTSSLAIGEMVEGLLYK</sequence>
<comment type="catalytic activity">
    <reaction evidence="5">
        <text>(S)-2-hydroxyglutarate + A = 2-oxoglutarate + AH2</text>
        <dbReference type="Rhea" id="RHEA:21252"/>
        <dbReference type="ChEBI" id="CHEBI:13193"/>
        <dbReference type="ChEBI" id="CHEBI:16782"/>
        <dbReference type="ChEBI" id="CHEBI:16810"/>
        <dbReference type="ChEBI" id="CHEBI:17499"/>
        <dbReference type="EC" id="1.1.99.2"/>
    </reaction>
</comment>
<dbReference type="Gene3D" id="3.50.50.60">
    <property type="entry name" value="FAD/NAD(P)-binding domain"/>
    <property type="match status" value="1"/>
</dbReference>
<feature type="region of interest" description="Disordered" evidence="9">
    <location>
        <begin position="177"/>
        <end position="208"/>
    </location>
</feature>
<comment type="similarity">
    <text evidence="6">Belongs to the L2HGDH family.</text>
</comment>
<dbReference type="InterPro" id="IPR036188">
    <property type="entry name" value="FAD/NAD-bd_sf"/>
</dbReference>
<evidence type="ECO:0000256" key="3">
    <source>
        <dbReference type="ARBA" id="ARBA00022827"/>
    </source>
</evidence>
<evidence type="ECO:0000256" key="9">
    <source>
        <dbReference type="SAM" id="MobiDB-lite"/>
    </source>
</evidence>
<keyword evidence="2" id="KW-0285">Flavoprotein</keyword>
<evidence type="ECO:0000313" key="12">
    <source>
        <dbReference type="Proteomes" id="UP001320245"/>
    </source>
</evidence>
<dbReference type="EMBL" id="JAJSPL020000014">
    <property type="protein sequence ID" value="KAK7743208.1"/>
    <property type="molecule type" value="Genomic_DNA"/>
</dbReference>
<evidence type="ECO:0000256" key="2">
    <source>
        <dbReference type="ARBA" id="ARBA00022630"/>
    </source>
</evidence>
<name>A0AAN9YFV7_9PEZI</name>
<evidence type="ECO:0000256" key="8">
    <source>
        <dbReference type="ARBA" id="ARBA00041137"/>
    </source>
</evidence>
<gene>
    <name evidence="11" type="ORF">SLS53_004293</name>
</gene>
<reference evidence="11 12" key="1">
    <citation type="journal article" date="2023" name="PLoS ONE">
        <title>Cytospora paraplurivora sp. nov. isolated from orchards with fruit tree decline syndrome in Ontario, Canada.</title>
        <authorList>
            <person name="Ilyukhin E."/>
            <person name="Nguyen H.D.T."/>
            <person name="Castle A.J."/>
            <person name="Ellouze W."/>
        </authorList>
    </citation>
    <scope>NUCLEOTIDE SEQUENCE [LARGE SCALE GENOMIC DNA]</scope>
    <source>
        <strain evidence="11 12">FDS-564</strain>
    </source>
</reference>
<proteinExistence type="inferred from homology"/>
<dbReference type="EC" id="1.1.99.2" evidence="7"/>
<dbReference type="AlphaFoldDB" id="A0AAN9YFV7"/>
<evidence type="ECO:0000313" key="11">
    <source>
        <dbReference type="EMBL" id="KAK7743208.1"/>
    </source>
</evidence>
<evidence type="ECO:0000256" key="6">
    <source>
        <dbReference type="ARBA" id="ARBA00037941"/>
    </source>
</evidence>
<dbReference type="GO" id="GO:0047545">
    <property type="term" value="F:(S)-2-hydroxyglutarate dehydrogenase activity"/>
    <property type="evidence" value="ECO:0007669"/>
    <property type="project" value="UniProtKB-EC"/>
</dbReference>
<dbReference type="Pfam" id="PF01266">
    <property type="entry name" value="DAO"/>
    <property type="match status" value="1"/>
</dbReference>
<feature type="domain" description="FAD dependent oxidoreductase" evidence="10">
    <location>
        <begin position="3"/>
        <end position="384"/>
    </location>
</feature>